<name>A0A3M0DRM7_9EURY</name>
<dbReference type="KEGG" id="haer:DU502_14210"/>
<protein>
    <submittedName>
        <fullName evidence="2">Uncharacterized protein</fullName>
    </submittedName>
</protein>
<dbReference type="OrthoDB" id="302635at2157"/>
<dbReference type="AlphaFoldDB" id="A0A3M0DRM7"/>
<evidence type="ECO:0000313" key="2">
    <source>
        <dbReference type="EMBL" id="RMB18083.1"/>
    </source>
</evidence>
<reference evidence="2 3" key="1">
    <citation type="journal article" date="2015" name="Stand. Genomic Sci.">
        <title>Genomic Encyclopedia of Bacterial and Archaeal Type Strains, Phase III: the genomes of soil and plant-associated and newly described type strains.</title>
        <authorList>
            <person name="Whitman W.B."/>
            <person name="Woyke T."/>
            <person name="Klenk H.P."/>
            <person name="Zhou Y."/>
            <person name="Lilburn T.G."/>
            <person name="Beck B.J."/>
            <person name="De Vos P."/>
            <person name="Vandamme P."/>
            <person name="Eisen J.A."/>
            <person name="Garrity G."/>
            <person name="Hugenholtz P."/>
            <person name="Kyrpides N.C."/>
        </authorList>
    </citation>
    <scope>NUCLEOTIDE SEQUENCE [LARGE SCALE GENOMIC DNA]</scope>
    <source>
        <strain evidence="2 3">CGMCC 1.10124</strain>
    </source>
</reference>
<gene>
    <name evidence="2" type="ORF">ATH50_1530</name>
    <name evidence="1" type="ORF">DU502_14210</name>
</gene>
<reference evidence="2" key="3">
    <citation type="submission" date="2018-10" db="EMBL/GenBank/DDBJ databases">
        <authorList>
            <person name="Whitman W."/>
            <person name="Huntemann M."/>
            <person name="Clum A."/>
            <person name="Pillay M."/>
            <person name="Palaniappan K."/>
            <person name="Varghese N."/>
            <person name="Mikhailova N."/>
            <person name="Stamatis D."/>
            <person name="Reddy T."/>
            <person name="Daum C."/>
            <person name="Shapiro N."/>
            <person name="Ivanova N."/>
            <person name="Kyrpides N."/>
            <person name="Woyke T."/>
        </authorList>
    </citation>
    <scope>NUCLEOTIDE SEQUENCE</scope>
    <source>
        <strain evidence="2">CGMCC 1.10124</strain>
    </source>
</reference>
<evidence type="ECO:0000313" key="3">
    <source>
        <dbReference type="Proteomes" id="UP000277326"/>
    </source>
</evidence>
<dbReference type="Proteomes" id="UP000282007">
    <property type="component" value="Chromosome"/>
</dbReference>
<dbReference type="Proteomes" id="UP000277326">
    <property type="component" value="Unassembled WGS sequence"/>
</dbReference>
<accession>A0A3M0DRM7</accession>
<proteinExistence type="predicted"/>
<keyword evidence="4" id="KW-1185">Reference proteome</keyword>
<sequence length="110" mass="12461">MLVHLHQYSETDANDVVRSGTDVDPETDKQSYFNADDLELDEWERVERDDDVILRRMLTYEDVTAVSAPQEGDSPGDPDLPGQTLQLRMADSETGYIENSTLVEAQDRDV</sequence>
<dbReference type="GeneID" id="38472462"/>
<evidence type="ECO:0000313" key="4">
    <source>
        <dbReference type="Proteomes" id="UP000282007"/>
    </source>
</evidence>
<reference evidence="1 4" key="2">
    <citation type="submission" date="2018-07" db="EMBL/GenBank/DDBJ databases">
        <title>Genome sequences of Haloplanus aerogenes JCM 16430T.</title>
        <authorList>
            <person name="Kim Y.B."/>
            <person name="Roh S.W."/>
        </authorList>
    </citation>
    <scope>NUCLEOTIDE SEQUENCE [LARGE SCALE GENOMIC DNA]</scope>
    <source>
        <strain evidence="1 4">JCM 16430</strain>
    </source>
</reference>
<dbReference type="EMBL" id="CP034145">
    <property type="protein sequence ID" value="AZH26451.1"/>
    <property type="molecule type" value="Genomic_DNA"/>
</dbReference>
<organism evidence="2 3">
    <name type="scientific">Haloplanus aerogenes</name>
    <dbReference type="NCBI Taxonomy" id="660522"/>
    <lineage>
        <taxon>Archaea</taxon>
        <taxon>Methanobacteriati</taxon>
        <taxon>Methanobacteriota</taxon>
        <taxon>Stenosarchaea group</taxon>
        <taxon>Halobacteria</taxon>
        <taxon>Halobacteriales</taxon>
        <taxon>Haloferacaceae</taxon>
        <taxon>Haloplanus</taxon>
    </lineage>
</organism>
<dbReference type="EMBL" id="REFS01000003">
    <property type="protein sequence ID" value="RMB18083.1"/>
    <property type="molecule type" value="Genomic_DNA"/>
</dbReference>
<evidence type="ECO:0000313" key="1">
    <source>
        <dbReference type="EMBL" id="AZH26451.1"/>
    </source>
</evidence>
<dbReference type="RefSeq" id="WP_121920189.1">
    <property type="nucleotide sequence ID" value="NZ_CP034145.1"/>
</dbReference>